<dbReference type="EMBL" id="RCCE01000001">
    <property type="protein sequence ID" value="RLJ60749.1"/>
    <property type="molecule type" value="Genomic_DNA"/>
</dbReference>
<dbReference type="Proteomes" id="UP000269157">
    <property type="component" value="Unassembled WGS sequence"/>
</dbReference>
<feature type="region of interest" description="Disordered" evidence="8">
    <location>
        <begin position="123"/>
        <end position="142"/>
    </location>
</feature>
<feature type="transmembrane region" description="Helical" evidence="9">
    <location>
        <begin position="12"/>
        <end position="33"/>
    </location>
</feature>
<evidence type="ECO:0000256" key="7">
    <source>
        <dbReference type="ARBA" id="ARBA00023136"/>
    </source>
</evidence>
<dbReference type="RefSeq" id="WP_121022166.1">
    <property type="nucleotide sequence ID" value="NZ_RCCE01000001.1"/>
</dbReference>
<keyword evidence="12" id="KW-1185">Reference proteome</keyword>
<dbReference type="GO" id="GO:0005886">
    <property type="term" value="C:plasma membrane"/>
    <property type="evidence" value="ECO:0007669"/>
    <property type="project" value="UniProtKB-SubCell"/>
</dbReference>
<evidence type="ECO:0000259" key="10">
    <source>
        <dbReference type="Pfam" id="PF08334"/>
    </source>
</evidence>
<evidence type="ECO:0000256" key="1">
    <source>
        <dbReference type="ARBA" id="ARBA00004377"/>
    </source>
</evidence>
<evidence type="ECO:0000313" key="12">
    <source>
        <dbReference type="Proteomes" id="UP000269157"/>
    </source>
</evidence>
<protein>
    <submittedName>
        <fullName evidence="11">General secretion pathway protein G</fullName>
    </submittedName>
</protein>
<comment type="subcellular location">
    <subcellularLocation>
        <location evidence="1">Cell inner membrane</location>
        <topology evidence="1">Single-pass membrane protein</topology>
    </subcellularLocation>
</comment>
<evidence type="ECO:0000313" key="11">
    <source>
        <dbReference type="EMBL" id="RLJ60749.1"/>
    </source>
</evidence>
<organism evidence="11 12">
    <name type="scientific">Litoreibacter meonggei</name>
    <dbReference type="NCBI Taxonomy" id="1049199"/>
    <lineage>
        <taxon>Bacteria</taxon>
        <taxon>Pseudomonadati</taxon>
        <taxon>Pseudomonadota</taxon>
        <taxon>Alphaproteobacteria</taxon>
        <taxon>Rhodobacterales</taxon>
        <taxon>Roseobacteraceae</taxon>
        <taxon>Litoreibacter</taxon>
    </lineage>
</organism>
<dbReference type="InterPro" id="IPR045584">
    <property type="entry name" value="Pilin-like"/>
</dbReference>
<keyword evidence="7 9" id="KW-0472">Membrane</keyword>
<evidence type="ECO:0000256" key="2">
    <source>
        <dbReference type="ARBA" id="ARBA00022475"/>
    </source>
</evidence>
<dbReference type="InterPro" id="IPR013545">
    <property type="entry name" value="T2SS_protein-GspG_C"/>
</dbReference>
<proteinExistence type="predicted"/>
<reference evidence="11 12" key="1">
    <citation type="submission" date="2018-10" db="EMBL/GenBank/DDBJ databases">
        <title>Genomic Encyclopedia of Archaeal and Bacterial Type Strains, Phase II (KMG-II): from individual species to whole genera.</title>
        <authorList>
            <person name="Goeker M."/>
        </authorList>
    </citation>
    <scope>NUCLEOTIDE SEQUENCE [LARGE SCALE GENOMIC DNA]</scope>
    <source>
        <strain evidence="11 12">DSM 29466</strain>
    </source>
</reference>
<keyword evidence="6 9" id="KW-1133">Transmembrane helix</keyword>
<sequence length="142" mass="15264">MKKSQMRWTKRTGATILEVLVVLTIIAMIAAVVGPRVIGYLGRAKSETASLQINNLSDAVQLFYVDNGRYPGDGEGLIVLFDKPAGDAGWNGPYLETREALSDPWGRDYVYIAPSSESSFSIQSFGRDGTQGGTGEDADLGS</sequence>
<keyword evidence="4" id="KW-0997">Cell inner membrane</keyword>
<dbReference type="GO" id="GO:0015627">
    <property type="term" value="C:type II protein secretion system complex"/>
    <property type="evidence" value="ECO:0007669"/>
    <property type="project" value="InterPro"/>
</dbReference>
<evidence type="ECO:0000256" key="3">
    <source>
        <dbReference type="ARBA" id="ARBA00022481"/>
    </source>
</evidence>
<evidence type="ECO:0000256" key="4">
    <source>
        <dbReference type="ARBA" id="ARBA00022519"/>
    </source>
</evidence>
<dbReference type="Gene3D" id="3.30.700.10">
    <property type="entry name" value="Glycoprotein, Type 4 Pilin"/>
    <property type="match status" value="1"/>
</dbReference>
<dbReference type="InterPro" id="IPR000983">
    <property type="entry name" value="Bac_GSPG_pilin"/>
</dbReference>
<dbReference type="InterPro" id="IPR010054">
    <property type="entry name" value="Type2_sec_GspG"/>
</dbReference>
<keyword evidence="3" id="KW-0488">Methylation</keyword>
<dbReference type="NCBIfam" id="TIGR01710">
    <property type="entry name" value="typeII_sec_gspG"/>
    <property type="match status" value="1"/>
</dbReference>
<accession>A0A497X631</accession>
<comment type="caution">
    <text evidence="11">The sequence shown here is derived from an EMBL/GenBank/DDBJ whole genome shotgun (WGS) entry which is preliminary data.</text>
</comment>
<dbReference type="AlphaFoldDB" id="A0A497X631"/>
<dbReference type="OrthoDB" id="9795612at2"/>
<dbReference type="PRINTS" id="PR00813">
    <property type="entry name" value="BCTERIALGSPG"/>
</dbReference>
<gene>
    <name evidence="11" type="ORF">BCF46_0955</name>
</gene>
<evidence type="ECO:0000256" key="9">
    <source>
        <dbReference type="SAM" id="Phobius"/>
    </source>
</evidence>
<dbReference type="Pfam" id="PF08334">
    <property type="entry name" value="T2SSG"/>
    <property type="match status" value="1"/>
</dbReference>
<evidence type="ECO:0000256" key="5">
    <source>
        <dbReference type="ARBA" id="ARBA00022692"/>
    </source>
</evidence>
<keyword evidence="5 9" id="KW-0812">Transmembrane</keyword>
<evidence type="ECO:0000256" key="6">
    <source>
        <dbReference type="ARBA" id="ARBA00022989"/>
    </source>
</evidence>
<dbReference type="SUPFAM" id="SSF54523">
    <property type="entry name" value="Pili subunits"/>
    <property type="match status" value="1"/>
</dbReference>
<dbReference type="GO" id="GO:0015628">
    <property type="term" value="P:protein secretion by the type II secretion system"/>
    <property type="evidence" value="ECO:0007669"/>
    <property type="project" value="InterPro"/>
</dbReference>
<feature type="domain" description="Type II secretion system protein GspG C-terminal" evidence="10">
    <location>
        <begin position="36"/>
        <end position="141"/>
    </location>
</feature>
<evidence type="ECO:0000256" key="8">
    <source>
        <dbReference type="SAM" id="MobiDB-lite"/>
    </source>
</evidence>
<keyword evidence="2" id="KW-1003">Cell membrane</keyword>
<name>A0A497X631_9RHOB</name>